<dbReference type="AlphaFoldDB" id="A0A445C606"/>
<accession>A0A445C606</accession>
<dbReference type="EMBL" id="SDMP01000007">
    <property type="protein sequence ID" value="RYR46362.1"/>
    <property type="molecule type" value="Genomic_DNA"/>
</dbReference>
<evidence type="ECO:0000313" key="3">
    <source>
        <dbReference type="EMBL" id="RYR46362.1"/>
    </source>
</evidence>
<gene>
    <name evidence="3" type="ORF">Ahy_A07g032094</name>
</gene>
<feature type="compositionally biased region" description="Low complexity" evidence="2">
    <location>
        <begin position="74"/>
        <end position="83"/>
    </location>
</feature>
<keyword evidence="4" id="KW-1185">Reference proteome</keyword>
<dbReference type="Pfam" id="PF03004">
    <property type="entry name" value="Transposase_24"/>
    <property type="match status" value="1"/>
</dbReference>
<proteinExistence type="predicted"/>
<evidence type="ECO:0000256" key="1">
    <source>
        <dbReference type="SAM" id="Coils"/>
    </source>
</evidence>
<dbReference type="Proteomes" id="UP000289738">
    <property type="component" value="Chromosome A07"/>
</dbReference>
<reference evidence="3 4" key="1">
    <citation type="submission" date="2019-01" db="EMBL/GenBank/DDBJ databases">
        <title>Sequencing of cultivated peanut Arachis hypogaea provides insights into genome evolution and oil improvement.</title>
        <authorList>
            <person name="Chen X."/>
        </authorList>
    </citation>
    <scope>NUCLEOTIDE SEQUENCE [LARGE SCALE GENOMIC DNA]</scope>
    <source>
        <strain evidence="4">cv. Fuhuasheng</strain>
        <tissue evidence="3">Leaves</tissue>
    </source>
</reference>
<dbReference type="InterPro" id="IPR004252">
    <property type="entry name" value="Probable_transposase_24"/>
</dbReference>
<name>A0A445C606_ARAHY</name>
<evidence type="ECO:0000256" key="2">
    <source>
        <dbReference type="SAM" id="MobiDB-lite"/>
    </source>
</evidence>
<feature type="region of interest" description="Disordered" evidence="2">
    <location>
        <begin position="57"/>
        <end position="92"/>
    </location>
</feature>
<organism evidence="3 4">
    <name type="scientific">Arachis hypogaea</name>
    <name type="common">Peanut</name>
    <dbReference type="NCBI Taxonomy" id="3818"/>
    <lineage>
        <taxon>Eukaryota</taxon>
        <taxon>Viridiplantae</taxon>
        <taxon>Streptophyta</taxon>
        <taxon>Embryophyta</taxon>
        <taxon>Tracheophyta</taxon>
        <taxon>Spermatophyta</taxon>
        <taxon>Magnoliopsida</taxon>
        <taxon>eudicotyledons</taxon>
        <taxon>Gunneridae</taxon>
        <taxon>Pentapetalae</taxon>
        <taxon>rosids</taxon>
        <taxon>fabids</taxon>
        <taxon>Fabales</taxon>
        <taxon>Fabaceae</taxon>
        <taxon>Papilionoideae</taxon>
        <taxon>50 kb inversion clade</taxon>
        <taxon>dalbergioids sensu lato</taxon>
        <taxon>Dalbergieae</taxon>
        <taxon>Pterocarpus clade</taxon>
        <taxon>Arachis</taxon>
    </lineage>
</organism>
<keyword evidence="1" id="KW-0175">Coiled coil</keyword>
<comment type="caution">
    <text evidence="3">The sequence shown here is derived from an EMBL/GenBank/DDBJ whole genome shotgun (WGS) entry which is preliminary data.</text>
</comment>
<evidence type="ECO:0000313" key="4">
    <source>
        <dbReference type="Proteomes" id="UP000289738"/>
    </source>
</evidence>
<feature type="coiled-coil region" evidence="1">
    <location>
        <begin position="246"/>
        <end position="280"/>
    </location>
</feature>
<sequence>MRALPPVCGRRWCFALDPQTLRPSNLWSQTSTIPASNPAPQTTSTVVTRALGNSFQSRTTALPPACGRLRRSQNSRPRQPQTPHLRWPHPPSSFAGLPLFSSSLCASSATARGENRLGQDQEKATGVKPSLEEVYTKCHTKKDKSWIDERSEKVIGEFKKRKTELSQVALSLNNEGDIETSEESLDIPDDYTLWNEFMTKEKKKAAFGLNSFGLDLSLKLDSGNCSETSKDNLNIEQELHMWKEKAKKQEMINEQQKVKLNDAEHKLKDQGRQLKAQQKRIGSTKKTFHALYKKLNLPLFSIMSVCSCG</sequence>
<protein>
    <submittedName>
        <fullName evidence="3">Uncharacterized protein</fullName>
    </submittedName>
</protein>